<feature type="non-terminal residue" evidence="1">
    <location>
        <position position="59"/>
    </location>
</feature>
<reference evidence="1" key="1">
    <citation type="submission" date="2023-05" db="EMBL/GenBank/DDBJ databases">
        <authorList>
            <consortium name="ELIXIR-Norway"/>
        </authorList>
    </citation>
    <scope>NUCLEOTIDE SEQUENCE</scope>
</reference>
<evidence type="ECO:0000313" key="1">
    <source>
        <dbReference type="EMBL" id="CAN0508671.1"/>
    </source>
</evidence>
<feature type="non-terminal residue" evidence="1">
    <location>
        <position position="1"/>
    </location>
</feature>
<name>A0AC59ZTZ8_RANTA</name>
<reference evidence="1" key="2">
    <citation type="submission" date="2025-03" db="EMBL/GenBank/DDBJ databases">
        <authorList>
            <consortium name="ELIXIR-Norway"/>
            <consortium name="Elixir Norway"/>
        </authorList>
    </citation>
    <scope>NUCLEOTIDE SEQUENCE</scope>
</reference>
<evidence type="ECO:0000313" key="2">
    <source>
        <dbReference type="Proteomes" id="UP001162501"/>
    </source>
</evidence>
<accession>A0AC59ZTZ8</accession>
<sequence>MPARSLAGTVATWPEQQTLGPWRLSSNDTSSIRSYQCPSHGGDFECSGALENVNVLGEK</sequence>
<organism evidence="1 2">
    <name type="scientific">Rangifer tarandus platyrhynchus</name>
    <name type="common">Svalbard reindeer</name>
    <dbReference type="NCBI Taxonomy" id="3082113"/>
    <lineage>
        <taxon>Eukaryota</taxon>
        <taxon>Metazoa</taxon>
        <taxon>Chordata</taxon>
        <taxon>Craniata</taxon>
        <taxon>Vertebrata</taxon>
        <taxon>Euteleostomi</taxon>
        <taxon>Mammalia</taxon>
        <taxon>Eutheria</taxon>
        <taxon>Laurasiatheria</taxon>
        <taxon>Artiodactyla</taxon>
        <taxon>Ruminantia</taxon>
        <taxon>Pecora</taxon>
        <taxon>Cervidae</taxon>
        <taxon>Odocoileinae</taxon>
        <taxon>Rangifer</taxon>
    </lineage>
</organism>
<dbReference type="Proteomes" id="UP001162501">
    <property type="component" value="Chromosome 4"/>
</dbReference>
<proteinExistence type="predicted"/>
<protein>
    <submittedName>
        <fullName evidence="1">Uncharacterized protein</fullName>
    </submittedName>
</protein>
<dbReference type="EMBL" id="OX596088">
    <property type="protein sequence ID" value="CAN0508671.1"/>
    <property type="molecule type" value="Genomic_DNA"/>
</dbReference>
<gene>
    <name evidence="1" type="ORF">MRATA1EN22A_LOCUS22835</name>
</gene>